<proteinExistence type="predicted"/>
<gene>
    <name evidence="3" type="ORF">SAMN04488038_113140</name>
</gene>
<feature type="region of interest" description="Disordered" evidence="1">
    <location>
        <begin position="51"/>
        <end position="153"/>
    </location>
</feature>
<reference evidence="3 4" key="1">
    <citation type="submission" date="2016-10" db="EMBL/GenBank/DDBJ databases">
        <authorList>
            <person name="de Groot N.N."/>
        </authorList>
    </citation>
    <scope>NUCLEOTIDE SEQUENCE [LARGE SCALE GENOMIC DNA]</scope>
    <source>
        <strain evidence="3 4">DSM 25927</strain>
    </source>
</reference>
<evidence type="ECO:0000256" key="1">
    <source>
        <dbReference type="SAM" id="MobiDB-lite"/>
    </source>
</evidence>
<keyword evidence="2" id="KW-0812">Transmembrane</keyword>
<feature type="transmembrane region" description="Helical" evidence="2">
    <location>
        <begin position="6"/>
        <end position="27"/>
    </location>
</feature>
<keyword evidence="4" id="KW-1185">Reference proteome</keyword>
<keyword evidence="2" id="KW-1133">Transmembrane helix</keyword>
<feature type="compositionally biased region" description="Low complexity" evidence="1">
    <location>
        <begin position="71"/>
        <end position="88"/>
    </location>
</feature>
<sequence length="256" mass="26063">MSKHAGLKLAIAALVVGGGLYLALEWLRPYHHVEVKMEGLVPAEQVFAATAASGDEGSSPSTEAAPPAPAPAAVEAPAAAQGAAEVAAEPPPADTQKPSSEAAAEVKVVPPPKAPPPAVEKKPAPKARPAEAATKTGKASSPNHEAEDSGKAWWQSTASSSGFSVIYAGSAAFRRALVVMGNAPFASADSANTTIKVLDASGKPVSGHWELNSVNPSMLVFPLADLGVYRVQIGAALSDRQNRTLGTALQGSIQVR</sequence>
<evidence type="ECO:0000313" key="3">
    <source>
        <dbReference type="EMBL" id="SEQ99272.1"/>
    </source>
</evidence>
<organism evidence="3 4">
    <name type="scientific">Solimonas aquatica</name>
    <dbReference type="NCBI Taxonomy" id="489703"/>
    <lineage>
        <taxon>Bacteria</taxon>
        <taxon>Pseudomonadati</taxon>
        <taxon>Pseudomonadota</taxon>
        <taxon>Gammaproteobacteria</taxon>
        <taxon>Nevskiales</taxon>
        <taxon>Nevskiaceae</taxon>
        <taxon>Solimonas</taxon>
    </lineage>
</organism>
<accession>A0A1H9KJJ3</accession>
<evidence type="ECO:0000256" key="2">
    <source>
        <dbReference type="SAM" id="Phobius"/>
    </source>
</evidence>
<name>A0A1H9KJJ3_9GAMM</name>
<evidence type="ECO:0000313" key="4">
    <source>
        <dbReference type="Proteomes" id="UP000199233"/>
    </source>
</evidence>
<dbReference type="EMBL" id="FOFS01000013">
    <property type="protein sequence ID" value="SEQ99272.1"/>
    <property type="molecule type" value="Genomic_DNA"/>
</dbReference>
<keyword evidence="2" id="KW-0472">Membrane</keyword>
<feature type="compositionally biased region" description="Pro residues" evidence="1">
    <location>
        <begin position="109"/>
        <end position="118"/>
    </location>
</feature>
<dbReference type="OrthoDB" id="7069016at2"/>
<dbReference type="AlphaFoldDB" id="A0A1H9KJJ3"/>
<protein>
    <submittedName>
        <fullName evidence="3">Uncharacterized protein</fullName>
    </submittedName>
</protein>
<dbReference type="Proteomes" id="UP000199233">
    <property type="component" value="Unassembled WGS sequence"/>
</dbReference>
<dbReference type="RefSeq" id="WP_143068984.1">
    <property type="nucleotide sequence ID" value="NZ_FOFS01000013.1"/>
</dbReference>
<dbReference type="STRING" id="489703.SAMN04488038_113140"/>